<dbReference type="AlphaFoldDB" id="A0A0F9DIR8"/>
<protein>
    <submittedName>
        <fullName evidence="1">Uncharacterized protein</fullName>
    </submittedName>
</protein>
<dbReference type="EMBL" id="LAZR01028776">
    <property type="protein sequence ID" value="KKL61583.1"/>
    <property type="molecule type" value="Genomic_DNA"/>
</dbReference>
<reference evidence="1" key="1">
    <citation type="journal article" date="2015" name="Nature">
        <title>Complex archaea that bridge the gap between prokaryotes and eukaryotes.</title>
        <authorList>
            <person name="Spang A."/>
            <person name="Saw J.H."/>
            <person name="Jorgensen S.L."/>
            <person name="Zaremba-Niedzwiedzka K."/>
            <person name="Martijn J."/>
            <person name="Lind A.E."/>
            <person name="van Eijk R."/>
            <person name="Schleper C."/>
            <person name="Guy L."/>
            <person name="Ettema T.J."/>
        </authorList>
    </citation>
    <scope>NUCLEOTIDE SEQUENCE</scope>
</reference>
<name>A0A0F9DIR8_9ZZZZ</name>
<organism evidence="1">
    <name type="scientific">marine sediment metagenome</name>
    <dbReference type="NCBI Taxonomy" id="412755"/>
    <lineage>
        <taxon>unclassified sequences</taxon>
        <taxon>metagenomes</taxon>
        <taxon>ecological metagenomes</taxon>
    </lineage>
</organism>
<comment type="caution">
    <text evidence="1">The sequence shown here is derived from an EMBL/GenBank/DDBJ whole genome shotgun (WGS) entry which is preliminary data.</text>
</comment>
<accession>A0A0F9DIR8</accession>
<gene>
    <name evidence="1" type="ORF">LCGC14_2193870</name>
</gene>
<sequence length="64" mass="7255">MGDVPPGYFCITYSSLLDNALAQWLWRRFFCEGGWHLYDEVLSPTAHYLSCDACGSHVRLGGDR</sequence>
<evidence type="ECO:0000313" key="1">
    <source>
        <dbReference type="EMBL" id="KKL61583.1"/>
    </source>
</evidence>
<proteinExistence type="predicted"/>